<accession>H2KYF4</accession>
<dbReference type="GeneID" id="180389"/>
<dbReference type="EMBL" id="BX284606">
    <property type="protein sequence ID" value="CCD62918.2"/>
    <property type="molecule type" value="Genomic_DNA"/>
</dbReference>
<feature type="region of interest" description="Disordered" evidence="1">
    <location>
        <begin position="458"/>
        <end position="557"/>
    </location>
</feature>
<dbReference type="AGR" id="WB:WBGene00019733"/>
<feature type="region of interest" description="Disordered" evidence="1">
    <location>
        <begin position="618"/>
        <end position="677"/>
    </location>
</feature>
<evidence type="ECO:0000313" key="2">
    <source>
        <dbReference type="EMBL" id="CCD62918.2"/>
    </source>
</evidence>
<dbReference type="Bgee" id="WBGene00019733">
    <property type="expression patterns" value="Expressed in larva and 3 other cell types or tissues"/>
</dbReference>
<feature type="compositionally biased region" description="Low complexity" evidence="1">
    <location>
        <begin position="488"/>
        <end position="498"/>
    </location>
</feature>
<dbReference type="AlphaFoldDB" id="H2KYF4"/>
<organism evidence="2 3">
    <name type="scientific">Caenorhabditis elegans</name>
    <dbReference type="NCBI Taxonomy" id="6239"/>
    <lineage>
        <taxon>Eukaryota</taxon>
        <taxon>Metazoa</taxon>
        <taxon>Ecdysozoa</taxon>
        <taxon>Nematoda</taxon>
        <taxon>Chromadorea</taxon>
        <taxon>Rhabditida</taxon>
        <taxon>Rhabditina</taxon>
        <taxon>Rhabditomorpha</taxon>
        <taxon>Rhabditoidea</taxon>
        <taxon>Rhabditidae</taxon>
        <taxon>Peloderinae</taxon>
        <taxon>Caenorhabditis</taxon>
    </lineage>
</organism>
<sequence length="677" mass="77804">MAKNKTYDLSKLEEWLTDDSVAHEILNYHKSANAFKRLVKSGKKRAVTLDAFCEGGERIEVTADPKNLKLILLMWEVIKKVYFNLTTFQVEIDEALEKSCCLYLEIKIFQFKKVIESWKENGKLPPSSMDYGDWDCSKASAKVAEQMILIARTYAGMTEEVAVPDFVALENMLEHHKLRWEDHKQKKPIVMAGAGDAQTGCYLALRTLRKVTMFVKDEEMESGREMCNAISTILTTHFAKRTGELKINTMNSFYKEYSRDDICTEATFFFLPNISKLGMAMFAEVYACHIPFFSVVMSNRPVYWYMGHPRYRLLANSGRYRPFSFKRPVPNEIHLVEKQKRVSWMQSRNYYRYRTHKVDFKKLLKKQKEFPKARRFTRNFLYNWEKKNRYFKKTDLILAVTRGRKDQTDHHAKKVTLPEKKTDHIKMVVKQDVVQEEISVHPMFLDEMDIADDDEYDAIAGPEHLPGSSDFAADSSSNELATSTTPVSTSSEFSLPSSTAELKKEDSPGGCSGFQNEIQSSIKQNASSDDDSKTSKISTPRMHATSETNQLNSMDFTLNSDEKVDFALERPIAATPPEEEPPETMLAEEEEQNEWQQLLMGTKYKCATLGDVVRQSVIHPNYAGRPDKKSNRLVSNKREQRKRKPEKDVTEPASEEDPYMTAERKIDEAIASPTTSP</sequence>
<keyword evidence="3" id="KW-1185">Reference proteome</keyword>
<evidence type="ECO:0000256" key="1">
    <source>
        <dbReference type="SAM" id="MobiDB-lite"/>
    </source>
</evidence>
<dbReference type="Proteomes" id="UP000001940">
    <property type="component" value="Chromosome X"/>
</dbReference>
<evidence type="ECO:0000313" key="3">
    <source>
        <dbReference type="Proteomes" id="UP000001940"/>
    </source>
</evidence>
<proteinExistence type="predicted"/>
<feature type="compositionally biased region" description="Polar residues" evidence="1">
    <location>
        <begin position="513"/>
        <end position="526"/>
    </location>
</feature>
<dbReference type="ExpressionAtlas" id="H2KYF4">
    <property type="expression patterns" value="baseline and differential"/>
</dbReference>
<reference evidence="2 3" key="1">
    <citation type="journal article" date="1998" name="Science">
        <title>Genome sequence of the nematode C. elegans: a platform for investigating biology.</title>
        <authorList>
            <consortium name="The C. elegans sequencing consortium"/>
            <person name="Sulson J.E."/>
            <person name="Waterston R."/>
        </authorList>
    </citation>
    <scope>NUCLEOTIDE SEQUENCE [LARGE SCALE GENOMIC DNA]</scope>
    <source>
        <strain evidence="2 3">Bristol N2</strain>
    </source>
</reference>
<evidence type="ECO:0000313" key="4">
    <source>
        <dbReference type="WormBase" id="M02E1.1b"/>
    </source>
</evidence>
<feature type="compositionally biased region" description="Polar residues" evidence="1">
    <location>
        <begin position="474"/>
        <end position="487"/>
    </location>
</feature>
<dbReference type="HOGENOM" id="CLU_400230_0_0_1"/>
<feature type="compositionally biased region" description="Acidic residues" evidence="1">
    <location>
        <begin position="577"/>
        <end position="593"/>
    </location>
</feature>
<protein>
    <submittedName>
        <fullName evidence="2">SRR1 domain-containing protein</fullName>
    </submittedName>
</protein>
<gene>
    <name evidence="2" type="ORF">CELE_M02E1.1</name>
    <name evidence="2 4" type="ORF">M02E1.1</name>
</gene>
<dbReference type="WormBase" id="M02E1.1b">
    <property type="protein sequence ID" value="CE51105"/>
    <property type="gene ID" value="WBGene00019733"/>
</dbReference>
<feature type="compositionally biased region" description="Polar residues" evidence="1">
    <location>
        <begin position="545"/>
        <end position="557"/>
    </location>
</feature>
<dbReference type="RefSeq" id="NP_508088.3">
    <property type="nucleotide sequence ID" value="NM_075687.5"/>
</dbReference>
<name>H2KYF4_CAEEL</name>
<feature type="region of interest" description="Disordered" evidence="1">
    <location>
        <begin position="572"/>
        <end position="593"/>
    </location>
</feature>
<dbReference type="CTD" id="180389"/>